<keyword evidence="2" id="KW-0812">Transmembrane</keyword>
<reference evidence="3" key="1">
    <citation type="submission" date="2020-05" db="EMBL/GenBank/DDBJ databases">
        <title>WGS assembly of Panicum virgatum.</title>
        <authorList>
            <person name="Lovell J.T."/>
            <person name="Jenkins J."/>
            <person name="Shu S."/>
            <person name="Juenger T.E."/>
            <person name="Schmutz J."/>
        </authorList>
    </citation>
    <scope>NUCLEOTIDE SEQUENCE</scope>
    <source>
        <strain evidence="3">AP13</strain>
    </source>
</reference>
<accession>A0A8T0WHG3</accession>
<evidence type="ECO:0000256" key="2">
    <source>
        <dbReference type="SAM" id="Phobius"/>
    </source>
</evidence>
<feature type="coiled-coil region" evidence="1">
    <location>
        <begin position="130"/>
        <end position="171"/>
    </location>
</feature>
<keyword evidence="2" id="KW-0472">Membrane</keyword>
<keyword evidence="4" id="KW-1185">Reference proteome</keyword>
<name>A0A8T0WHG3_PANVG</name>
<organism evidence="3 4">
    <name type="scientific">Panicum virgatum</name>
    <name type="common">Blackwell switchgrass</name>
    <dbReference type="NCBI Taxonomy" id="38727"/>
    <lineage>
        <taxon>Eukaryota</taxon>
        <taxon>Viridiplantae</taxon>
        <taxon>Streptophyta</taxon>
        <taxon>Embryophyta</taxon>
        <taxon>Tracheophyta</taxon>
        <taxon>Spermatophyta</taxon>
        <taxon>Magnoliopsida</taxon>
        <taxon>Liliopsida</taxon>
        <taxon>Poales</taxon>
        <taxon>Poaceae</taxon>
        <taxon>PACMAD clade</taxon>
        <taxon>Panicoideae</taxon>
        <taxon>Panicodae</taxon>
        <taxon>Paniceae</taxon>
        <taxon>Panicinae</taxon>
        <taxon>Panicum</taxon>
        <taxon>Panicum sect. Hiantes</taxon>
    </lineage>
</organism>
<comment type="caution">
    <text evidence="3">The sequence shown here is derived from an EMBL/GenBank/DDBJ whole genome shotgun (WGS) entry which is preliminary data.</text>
</comment>
<dbReference type="PANTHER" id="PTHR33248">
    <property type="entry name" value="ZINC ION-BINDING PROTEIN"/>
    <property type="match status" value="1"/>
</dbReference>
<evidence type="ECO:0000313" key="4">
    <source>
        <dbReference type="Proteomes" id="UP000823388"/>
    </source>
</evidence>
<dbReference type="EMBL" id="CM029039">
    <property type="protein sequence ID" value="KAG2646628.1"/>
    <property type="molecule type" value="Genomic_DNA"/>
</dbReference>
<protein>
    <submittedName>
        <fullName evidence="3">Uncharacterized protein</fullName>
    </submittedName>
</protein>
<evidence type="ECO:0000313" key="3">
    <source>
        <dbReference type="EMBL" id="KAG2646628.1"/>
    </source>
</evidence>
<keyword evidence="2" id="KW-1133">Transmembrane helix</keyword>
<proteinExistence type="predicted"/>
<evidence type="ECO:0000256" key="1">
    <source>
        <dbReference type="SAM" id="Coils"/>
    </source>
</evidence>
<dbReference type="Proteomes" id="UP000823388">
    <property type="component" value="Chromosome 2K"/>
</dbReference>
<sequence length="196" mass="22192">MSQSGSSSAGRGPWNRDAWHRHSPIPYRRGPFDYEPAVLCHCGTKAALWIFWTDDNPGRRYFKCYNARVSEQIFAGFRWVCHFALKSLSGLVLQSGGCSFMGWYEGPVDVFIHGLLIDLRDTVWSLKRERMELKATLADAVVKMEKQKKEISELKAANEALNAANKAMSQKSVKRSLWMCGLVVPFAVVAVFMRLV</sequence>
<feature type="transmembrane region" description="Helical" evidence="2">
    <location>
        <begin position="176"/>
        <end position="195"/>
    </location>
</feature>
<dbReference type="AlphaFoldDB" id="A0A8T0WHG3"/>
<gene>
    <name evidence="3" type="ORF">PVAP13_2KG524200</name>
</gene>
<keyword evidence="1" id="KW-0175">Coiled coil</keyword>